<organism evidence="13 14">
    <name type="scientific">Paracoccus acridae</name>
    <dbReference type="NCBI Taxonomy" id="1795310"/>
    <lineage>
        <taxon>Bacteria</taxon>
        <taxon>Pseudomonadati</taxon>
        <taxon>Pseudomonadota</taxon>
        <taxon>Alphaproteobacteria</taxon>
        <taxon>Rhodobacterales</taxon>
        <taxon>Paracoccaceae</taxon>
        <taxon>Paracoccus</taxon>
    </lineage>
</organism>
<comment type="function">
    <text evidence="10">The pyruvate dehydrogenase complex catalyzes the overall conversion of pyruvate to acetyl-CoA and CO2.</text>
</comment>
<feature type="domain" description="Lipoyl-binding" evidence="12">
    <location>
        <begin position="2"/>
        <end position="78"/>
    </location>
</feature>
<dbReference type="InterPro" id="IPR027110">
    <property type="entry name" value="PDHB_mito-type"/>
</dbReference>
<dbReference type="CDD" id="cd06849">
    <property type="entry name" value="lipoyl_domain"/>
    <property type="match status" value="1"/>
</dbReference>
<comment type="subunit">
    <text evidence="3">Heterodimer of an alpha and a beta chain.</text>
</comment>
<dbReference type="RefSeq" id="WP_188713949.1">
    <property type="nucleotide sequence ID" value="NZ_BMIV01000001.1"/>
</dbReference>
<dbReference type="InterPro" id="IPR011053">
    <property type="entry name" value="Single_hybrid_motif"/>
</dbReference>
<dbReference type="InterPro" id="IPR029061">
    <property type="entry name" value="THDP-binding"/>
</dbReference>
<evidence type="ECO:0000256" key="8">
    <source>
        <dbReference type="ARBA" id="ARBA00023052"/>
    </source>
</evidence>
<evidence type="ECO:0000313" key="13">
    <source>
        <dbReference type="EMBL" id="GGF56843.1"/>
    </source>
</evidence>
<evidence type="ECO:0000259" key="12">
    <source>
        <dbReference type="PROSITE" id="PS50968"/>
    </source>
</evidence>
<feature type="region of interest" description="Disordered" evidence="11">
    <location>
        <begin position="82"/>
        <end position="129"/>
    </location>
</feature>
<evidence type="ECO:0000256" key="10">
    <source>
        <dbReference type="RuleBase" id="RU364074"/>
    </source>
</evidence>
<evidence type="ECO:0000256" key="3">
    <source>
        <dbReference type="ARBA" id="ARBA00011870"/>
    </source>
</evidence>
<evidence type="ECO:0000256" key="6">
    <source>
        <dbReference type="ARBA" id="ARBA00022823"/>
    </source>
</evidence>
<protein>
    <recommendedName>
        <fullName evidence="5 10">Pyruvate dehydrogenase E1 component subunit beta</fullName>
        <ecNumber evidence="4 10">1.2.4.1</ecNumber>
    </recommendedName>
</protein>
<proteinExistence type="predicted"/>
<evidence type="ECO:0000256" key="2">
    <source>
        <dbReference type="ARBA" id="ARBA00001964"/>
    </source>
</evidence>
<dbReference type="PANTHER" id="PTHR11624:SF96">
    <property type="entry name" value="PYRUVATE DEHYDROGENASE E1 COMPONENT SUBUNIT BETA, MITOCHONDRIAL"/>
    <property type="match status" value="1"/>
</dbReference>
<dbReference type="NCBIfam" id="NF008854">
    <property type="entry name" value="PRK11892.1"/>
    <property type="match status" value="1"/>
</dbReference>
<dbReference type="Pfam" id="PF02780">
    <property type="entry name" value="Transketolase_C"/>
    <property type="match status" value="1"/>
</dbReference>
<dbReference type="PROSITE" id="PS00189">
    <property type="entry name" value="LIPOYL"/>
    <property type="match status" value="1"/>
</dbReference>
<dbReference type="SUPFAM" id="SSF52518">
    <property type="entry name" value="Thiamin diphosphate-binding fold (THDP-binding)"/>
    <property type="match status" value="1"/>
</dbReference>
<dbReference type="EC" id="1.2.4.1" evidence="4 10"/>
<dbReference type="InterPro" id="IPR000089">
    <property type="entry name" value="Biotin_lipoyl"/>
</dbReference>
<comment type="cofactor">
    <cofactor evidence="2 10">
        <name>thiamine diphosphate</name>
        <dbReference type="ChEBI" id="CHEBI:58937"/>
    </cofactor>
</comment>
<dbReference type="Gene3D" id="3.40.50.920">
    <property type="match status" value="1"/>
</dbReference>
<keyword evidence="9 10" id="KW-0670">Pyruvate</keyword>
<reference evidence="14" key="1">
    <citation type="journal article" date="2019" name="Int. J. Syst. Evol. Microbiol.">
        <title>The Global Catalogue of Microorganisms (GCM) 10K type strain sequencing project: providing services to taxonomists for standard genome sequencing and annotation.</title>
        <authorList>
            <consortium name="The Broad Institute Genomics Platform"/>
            <consortium name="The Broad Institute Genome Sequencing Center for Infectious Disease"/>
            <person name="Wu L."/>
            <person name="Ma J."/>
        </authorList>
    </citation>
    <scope>NUCLEOTIDE SEQUENCE [LARGE SCALE GENOMIC DNA]</scope>
    <source>
        <strain evidence="14">CGMCC 1.15419</strain>
    </source>
</reference>
<dbReference type="InterPro" id="IPR003016">
    <property type="entry name" value="2-oxoA_DH_lipoyl-BS"/>
</dbReference>
<sequence length="456" mass="49147">MATEILMPALSPTMEEGTLAKWLKQEGDAVKAGDIIAEIETDKATMEFEAVDEGILGKILIAEGSQGVKVNTPIAVLVEEGESADDVKTEAPKTEAAPAEAKSEAPAASAVEQVKTPEPDRSPDWPEGTKMKTMTVREALREAMAEEMERDETVFLMGEEVGEYQGAYKISQGLLDRFGPRRVVDTPISEIGFAGIGTGAALAGLRPIVEFMTFNFAMQAMDHIINSAAKTLYMSGGQMGCPIVFRGPNGAAARVAAQHSQDYAAWYAAIPGLKVVMPYSAADAKGLMKQAIRDPNPVIFLENEILYGRSFEVPDLPDFTIPFGKARIARTGKDVTIISFGIGMAHALEAADKLAQDGIEAEVIDLRTLRPIDYGTIIESVKKTNRCVTVEEGFPVGSIGNHLSAYIMENAFDYLDAPVINCTGKDVPMPYAANLEKHALITPAEVVEAVKKVTYR</sequence>
<dbReference type="CDD" id="cd07036">
    <property type="entry name" value="TPP_PYR_E1-PDHc-beta_like"/>
    <property type="match status" value="1"/>
</dbReference>
<keyword evidence="6" id="KW-0450">Lipoyl</keyword>
<evidence type="ECO:0000256" key="4">
    <source>
        <dbReference type="ARBA" id="ARBA00012281"/>
    </source>
</evidence>
<evidence type="ECO:0000256" key="9">
    <source>
        <dbReference type="ARBA" id="ARBA00023317"/>
    </source>
</evidence>
<keyword evidence="14" id="KW-1185">Reference proteome</keyword>
<evidence type="ECO:0000256" key="11">
    <source>
        <dbReference type="SAM" id="MobiDB-lite"/>
    </source>
</evidence>
<comment type="catalytic activity">
    <reaction evidence="10">
        <text>N(6)-[(R)-lipoyl]-L-lysyl-[protein] + pyruvate + H(+) = N(6)-[(R)-S(8)-acetyldihydrolipoyl]-L-lysyl-[protein] + CO2</text>
        <dbReference type="Rhea" id="RHEA:19189"/>
        <dbReference type="Rhea" id="RHEA-COMP:10474"/>
        <dbReference type="Rhea" id="RHEA-COMP:10478"/>
        <dbReference type="ChEBI" id="CHEBI:15361"/>
        <dbReference type="ChEBI" id="CHEBI:15378"/>
        <dbReference type="ChEBI" id="CHEBI:16526"/>
        <dbReference type="ChEBI" id="CHEBI:83099"/>
        <dbReference type="ChEBI" id="CHEBI:83111"/>
        <dbReference type="EC" id="1.2.4.1"/>
    </reaction>
</comment>
<dbReference type="SUPFAM" id="SSF51230">
    <property type="entry name" value="Single hybrid motif"/>
    <property type="match status" value="1"/>
</dbReference>
<dbReference type="SUPFAM" id="SSF52922">
    <property type="entry name" value="TK C-terminal domain-like"/>
    <property type="match status" value="1"/>
</dbReference>
<feature type="compositionally biased region" description="Low complexity" evidence="11">
    <location>
        <begin position="94"/>
        <end position="110"/>
    </location>
</feature>
<comment type="cofactor">
    <cofactor evidence="1">
        <name>(R)-lipoate</name>
        <dbReference type="ChEBI" id="CHEBI:83088"/>
    </cofactor>
</comment>
<dbReference type="Proteomes" id="UP000640509">
    <property type="component" value="Unassembled WGS sequence"/>
</dbReference>
<dbReference type="InterPro" id="IPR033248">
    <property type="entry name" value="Transketolase_C"/>
</dbReference>
<dbReference type="NCBIfam" id="NF006667">
    <property type="entry name" value="PRK09212.1"/>
    <property type="match status" value="1"/>
</dbReference>
<dbReference type="PROSITE" id="PS50968">
    <property type="entry name" value="BIOTINYL_LIPOYL"/>
    <property type="match status" value="1"/>
</dbReference>
<feature type="compositionally biased region" description="Basic and acidic residues" evidence="11">
    <location>
        <begin position="115"/>
        <end position="129"/>
    </location>
</feature>
<evidence type="ECO:0000256" key="1">
    <source>
        <dbReference type="ARBA" id="ARBA00001938"/>
    </source>
</evidence>
<dbReference type="PANTHER" id="PTHR11624">
    <property type="entry name" value="DEHYDROGENASE RELATED"/>
    <property type="match status" value="1"/>
</dbReference>
<dbReference type="SMART" id="SM00861">
    <property type="entry name" value="Transket_pyr"/>
    <property type="match status" value="1"/>
</dbReference>
<dbReference type="Pfam" id="PF00364">
    <property type="entry name" value="Biotin_lipoyl"/>
    <property type="match status" value="1"/>
</dbReference>
<name>A0ABQ1VDC3_9RHOB</name>
<evidence type="ECO:0000313" key="14">
    <source>
        <dbReference type="Proteomes" id="UP000640509"/>
    </source>
</evidence>
<dbReference type="Gene3D" id="3.40.50.970">
    <property type="match status" value="1"/>
</dbReference>
<keyword evidence="8 10" id="KW-0786">Thiamine pyrophosphate</keyword>
<dbReference type="Gene3D" id="2.40.50.100">
    <property type="match status" value="1"/>
</dbReference>
<evidence type="ECO:0000256" key="7">
    <source>
        <dbReference type="ARBA" id="ARBA00023002"/>
    </source>
</evidence>
<keyword evidence="7 10" id="KW-0560">Oxidoreductase</keyword>
<gene>
    <name evidence="13" type="primary">pdhAb</name>
    <name evidence="13" type="ORF">GCM10011402_06020</name>
</gene>
<evidence type="ECO:0000256" key="5">
    <source>
        <dbReference type="ARBA" id="ARBA00016138"/>
    </source>
</evidence>
<dbReference type="Pfam" id="PF02779">
    <property type="entry name" value="Transket_pyr"/>
    <property type="match status" value="1"/>
</dbReference>
<dbReference type="InterPro" id="IPR009014">
    <property type="entry name" value="Transketo_C/PFOR_II"/>
</dbReference>
<dbReference type="EMBL" id="BMIV01000001">
    <property type="protein sequence ID" value="GGF56843.1"/>
    <property type="molecule type" value="Genomic_DNA"/>
</dbReference>
<accession>A0ABQ1VDC3</accession>
<comment type="caution">
    <text evidence="13">The sequence shown here is derived from an EMBL/GenBank/DDBJ whole genome shotgun (WGS) entry which is preliminary data.</text>
</comment>
<dbReference type="InterPro" id="IPR005475">
    <property type="entry name" value="Transketolase-like_Pyr-bd"/>
</dbReference>